<dbReference type="AlphaFoldDB" id="A0A9X3EL14"/>
<name>A0A9X3EL14_9BACT</name>
<dbReference type="PANTHER" id="PTHR44103">
    <property type="entry name" value="PROPROTEIN CONVERTASE P"/>
    <property type="match status" value="1"/>
</dbReference>
<dbReference type="Gene3D" id="2.30.30.100">
    <property type="match status" value="1"/>
</dbReference>
<protein>
    <submittedName>
        <fullName evidence="4">VCBS repeat-containing protein</fullName>
    </submittedName>
</protein>
<sequence length="389" mass="39947">MKRRGVLALALVACTPAPLAGDSDGSTSTAFGPVEPGTSSAASTTTDPLDDAPAEIDLGVVADGFALLDLDEDGHIDLVTSAYTTAVQLLRGRGDGSFDAPIGLGDGFDSYASAVVGGDFDGDGARDLAVLWSAHLVLLRDPLHGPHEALHAPSAGVAAARGDADADGLDDLFLAGGNVLDRLHGDASGVFDLRPPLGLGGEPVDIVAADLDADGAVDIVTANVGTDDLSLLRGDGLGGFLPQTLLPVGDQPFAVAVADLDVDGTLDLVVLHVGGLVTLRGLGGSAFAAPHGIALPEHYSRHEASFAVCELDGDERPEIVVTRDFNGYGWLTRFEVAEDTRVIEPKVLRSGRGVGRIVCADLDGDDRDDLVFDAFRPGGSTLHLLRSSP</sequence>
<dbReference type="EMBL" id="JAPNKE010000002">
    <property type="protein sequence ID" value="MCY1005130.1"/>
    <property type="molecule type" value="Genomic_DNA"/>
</dbReference>
<evidence type="ECO:0000313" key="5">
    <source>
        <dbReference type="Proteomes" id="UP001150924"/>
    </source>
</evidence>
<feature type="signal peptide" evidence="3">
    <location>
        <begin position="1"/>
        <end position="20"/>
    </location>
</feature>
<proteinExistence type="predicted"/>
<dbReference type="SUPFAM" id="SSF69318">
    <property type="entry name" value="Integrin alpha N-terminal domain"/>
    <property type="match status" value="1"/>
</dbReference>
<dbReference type="RefSeq" id="WP_267766756.1">
    <property type="nucleotide sequence ID" value="NZ_JAPNKE010000002.1"/>
</dbReference>
<dbReference type="InterPro" id="IPR013517">
    <property type="entry name" value="FG-GAP"/>
</dbReference>
<gene>
    <name evidence="4" type="ORF">OV079_06000</name>
</gene>
<evidence type="ECO:0000256" key="1">
    <source>
        <dbReference type="ARBA" id="ARBA00022729"/>
    </source>
</evidence>
<feature type="compositionally biased region" description="Polar residues" evidence="2">
    <location>
        <begin position="37"/>
        <end position="47"/>
    </location>
</feature>
<organism evidence="4 5">
    <name type="scientific">Nannocystis pusilla</name>
    <dbReference type="NCBI Taxonomy" id="889268"/>
    <lineage>
        <taxon>Bacteria</taxon>
        <taxon>Pseudomonadati</taxon>
        <taxon>Myxococcota</taxon>
        <taxon>Polyangia</taxon>
        <taxon>Nannocystales</taxon>
        <taxon>Nannocystaceae</taxon>
        <taxon>Nannocystis</taxon>
    </lineage>
</organism>
<feature type="region of interest" description="Disordered" evidence="2">
    <location>
        <begin position="21"/>
        <end position="49"/>
    </location>
</feature>
<evidence type="ECO:0000313" key="4">
    <source>
        <dbReference type="EMBL" id="MCY1005130.1"/>
    </source>
</evidence>
<evidence type="ECO:0000256" key="3">
    <source>
        <dbReference type="SAM" id="SignalP"/>
    </source>
</evidence>
<dbReference type="Pfam" id="PF13517">
    <property type="entry name" value="FG-GAP_3"/>
    <property type="match status" value="2"/>
</dbReference>
<keyword evidence="1 3" id="KW-0732">Signal</keyword>
<accession>A0A9X3EL14</accession>
<comment type="caution">
    <text evidence="4">The sequence shown here is derived from an EMBL/GenBank/DDBJ whole genome shotgun (WGS) entry which is preliminary data.</text>
</comment>
<dbReference type="InterPro" id="IPR028994">
    <property type="entry name" value="Integrin_alpha_N"/>
</dbReference>
<evidence type="ECO:0000256" key="2">
    <source>
        <dbReference type="SAM" id="MobiDB-lite"/>
    </source>
</evidence>
<dbReference type="Proteomes" id="UP001150924">
    <property type="component" value="Unassembled WGS sequence"/>
</dbReference>
<dbReference type="PANTHER" id="PTHR44103:SF1">
    <property type="entry name" value="PROPROTEIN CONVERTASE P"/>
    <property type="match status" value="1"/>
</dbReference>
<keyword evidence="5" id="KW-1185">Reference proteome</keyword>
<feature type="chain" id="PRO_5040729650" evidence="3">
    <location>
        <begin position="21"/>
        <end position="389"/>
    </location>
</feature>
<reference evidence="4" key="1">
    <citation type="submission" date="2022-11" db="EMBL/GenBank/DDBJ databases">
        <title>Minimal conservation of predation-associated metabolite biosynthetic gene clusters underscores biosynthetic potential of Myxococcota including descriptions for ten novel species: Archangium lansinium sp. nov., Myxococcus landrumus sp. nov., Nannocystis bai.</title>
        <authorList>
            <person name="Ahearne A."/>
            <person name="Stevens C."/>
            <person name="Phillips K."/>
        </authorList>
    </citation>
    <scope>NUCLEOTIDE SEQUENCE</scope>
    <source>
        <strain evidence="4">Na p29</strain>
    </source>
</reference>